<dbReference type="EMBL" id="GBXM01106482">
    <property type="protein sequence ID" value="JAH02095.1"/>
    <property type="molecule type" value="Transcribed_RNA"/>
</dbReference>
<name>A0A0E9PDF5_ANGAN</name>
<proteinExistence type="predicted"/>
<dbReference type="Gene3D" id="3.15.20.10">
    <property type="entry name" value="Bactericidal permeability-increasing protein, domain 2"/>
    <property type="match status" value="1"/>
</dbReference>
<reference evidence="1" key="2">
    <citation type="journal article" date="2015" name="Fish Shellfish Immunol.">
        <title>Early steps in the European eel (Anguilla anguilla)-Vibrio vulnificus interaction in the gills: Role of the RtxA13 toxin.</title>
        <authorList>
            <person name="Callol A."/>
            <person name="Pajuelo D."/>
            <person name="Ebbesson L."/>
            <person name="Teles M."/>
            <person name="MacKenzie S."/>
            <person name="Amaro C."/>
        </authorList>
    </citation>
    <scope>NUCLEOTIDE SEQUENCE</scope>
</reference>
<reference evidence="1" key="1">
    <citation type="submission" date="2014-11" db="EMBL/GenBank/DDBJ databases">
        <authorList>
            <person name="Amaro Gonzalez C."/>
        </authorList>
    </citation>
    <scope>NUCLEOTIDE SEQUENCE</scope>
</reference>
<sequence>MPRCSAPPTLTEHRMLYFWVSDDMLGPLVTAAHQDGRFFCNVTRKRAGRPF</sequence>
<evidence type="ECO:0000313" key="1">
    <source>
        <dbReference type="EMBL" id="JAH02095.1"/>
    </source>
</evidence>
<organism evidence="1">
    <name type="scientific">Anguilla anguilla</name>
    <name type="common">European freshwater eel</name>
    <name type="synonym">Muraena anguilla</name>
    <dbReference type="NCBI Taxonomy" id="7936"/>
    <lineage>
        <taxon>Eukaryota</taxon>
        <taxon>Metazoa</taxon>
        <taxon>Chordata</taxon>
        <taxon>Craniata</taxon>
        <taxon>Vertebrata</taxon>
        <taxon>Euteleostomi</taxon>
        <taxon>Actinopterygii</taxon>
        <taxon>Neopterygii</taxon>
        <taxon>Teleostei</taxon>
        <taxon>Anguilliformes</taxon>
        <taxon>Anguillidae</taxon>
        <taxon>Anguilla</taxon>
    </lineage>
</organism>
<protein>
    <submittedName>
        <fullName evidence="1">Uncharacterized protein</fullName>
    </submittedName>
</protein>
<dbReference type="AlphaFoldDB" id="A0A0E9PDF5"/>
<accession>A0A0E9PDF5</accession>